<gene>
    <name evidence="1" type="ORF">V1478_004374</name>
</gene>
<proteinExistence type="predicted"/>
<dbReference type="AlphaFoldDB" id="A0ABD2BHK6"/>
<evidence type="ECO:0000313" key="2">
    <source>
        <dbReference type="Proteomes" id="UP001607302"/>
    </source>
</evidence>
<protein>
    <submittedName>
        <fullName evidence="1">Uncharacterized protein</fullName>
    </submittedName>
</protein>
<organism evidence="1 2">
    <name type="scientific">Vespula squamosa</name>
    <name type="common">Southern yellow jacket</name>
    <name type="synonym">Wasp</name>
    <dbReference type="NCBI Taxonomy" id="30214"/>
    <lineage>
        <taxon>Eukaryota</taxon>
        <taxon>Metazoa</taxon>
        <taxon>Ecdysozoa</taxon>
        <taxon>Arthropoda</taxon>
        <taxon>Hexapoda</taxon>
        <taxon>Insecta</taxon>
        <taxon>Pterygota</taxon>
        <taxon>Neoptera</taxon>
        <taxon>Endopterygota</taxon>
        <taxon>Hymenoptera</taxon>
        <taxon>Apocrita</taxon>
        <taxon>Aculeata</taxon>
        <taxon>Vespoidea</taxon>
        <taxon>Vespidae</taxon>
        <taxon>Vespinae</taxon>
        <taxon>Vespula</taxon>
    </lineage>
</organism>
<dbReference type="EMBL" id="JAUDFV010000096">
    <property type="protein sequence ID" value="KAL2732115.1"/>
    <property type="molecule type" value="Genomic_DNA"/>
</dbReference>
<accession>A0ABD2BHK6</accession>
<evidence type="ECO:0000313" key="1">
    <source>
        <dbReference type="EMBL" id="KAL2732115.1"/>
    </source>
</evidence>
<reference evidence="1 2" key="1">
    <citation type="journal article" date="2024" name="Ann. Entomol. Soc. Am.">
        <title>Genomic analyses of the southern and eastern yellowjacket wasps (Hymenoptera: Vespidae) reveal evolutionary signatures of social life.</title>
        <authorList>
            <person name="Catto M.A."/>
            <person name="Caine P.B."/>
            <person name="Orr S.E."/>
            <person name="Hunt B.G."/>
            <person name="Goodisman M.A.D."/>
        </authorList>
    </citation>
    <scope>NUCLEOTIDE SEQUENCE [LARGE SCALE GENOMIC DNA]</scope>
    <source>
        <strain evidence="1">233</strain>
        <tissue evidence="1">Head and thorax</tissue>
    </source>
</reference>
<sequence length="190" mass="22147">MKRLRGYICGSNEYRRISIRACERKFLRINFVDADNELKLMVKSREPNSNVQYKLADEGIDLHFPYNNYIFMAKMSKTSHVSSHKGKLYLRSIADPIRTCLAKFSQLTILLKVHRADETTLLGPIGYLNKQTVHKKKGVKTSGKKSCKRWNFKISDMSRLKTEEFKNILVTLLASRFYLNSNIKIMYDIV</sequence>
<name>A0ABD2BHK6_VESSQ</name>
<dbReference type="Proteomes" id="UP001607302">
    <property type="component" value="Unassembled WGS sequence"/>
</dbReference>
<comment type="caution">
    <text evidence="1">The sequence shown here is derived from an EMBL/GenBank/DDBJ whole genome shotgun (WGS) entry which is preliminary data.</text>
</comment>
<keyword evidence="2" id="KW-1185">Reference proteome</keyword>